<organism evidence="8 9">
    <name type="scientific">Hymenolepis diminuta</name>
    <name type="common">Rat tapeworm</name>
    <dbReference type="NCBI Taxonomy" id="6216"/>
    <lineage>
        <taxon>Eukaryota</taxon>
        <taxon>Metazoa</taxon>
        <taxon>Spiralia</taxon>
        <taxon>Lophotrochozoa</taxon>
        <taxon>Platyhelminthes</taxon>
        <taxon>Cestoda</taxon>
        <taxon>Eucestoda</taxon>
        <taxon>Cyclophyllidea</taxon>
        <taxon>Hymenolepididae</taxon>
        <taxon>Hymenolepis</taxon>
    </lineage>
</organism>
<keyword evidence="5 6" id="KW-0472">Membrane</keyword>
<dbReference type="GO" id="GO:0004252">
    <property type="term" value="F:serine-type endopeptidase activity"/>
    <property type="evidence" value="ECO:0007669"/>
    <property type="project" value="InterPro"/>
</dbReference>
<keyword evidence="3 6" id="KW-0812">Transmembrane</keyword>
<keyword evidence="4 6" id="KW-1133">Transmembrane helix</keyword>
<dbReference type="SUPFAM" id="SSF144091">
    <property type="entry name" value="Rhomboid-like"/>
    <property type="match status" value="1"/>
</dbReference>
<dbReference type="GO" id="GO:0016020">
    <property type="term" value="C:membrane"/>
    <property type="evidence" value="ECO:0007669"/>
    <property type="project" value="UniProtKB-SubCell"/>
</dbReference>
<dbReference type="PANTHER" id="PTHR45840:SF8">
    <property type="entry name" value="RHOMBOID PROTEASE"/>
    <property type="match status" value="1"/>
</dbReference>
<gene>
    <name evidence="8" type="ORF">WMSIL1_LOCUS10613</name>
</gene>
<dbReference type="InterPro" id="IPR035952">
    <property type="entry name" value="Rhomboid-like_sf"/>
</dbReference>
<feature type="domain" description="Peptidase S54 rhomboid" evidence="7">
    <location>
        <begin position="78"/>
        <end position="168"/>
    </location>
</feature>
<feature type="transmembrane region" description="Helical" evidence="6">
    <location>
        <begin position="28"/>
        <end position="47"/>
    </location>
</feature>
<name>A0A564YXN4_HYMDI</name>
<proteinExistence type="inferred from homology"/>
<evidence type="ECO:0000256" key="5">
    <source>
        <dbReference type="ARBA" id="ARBA00023136"/>
    </source>
</evidence>
<feature type="transmembrane region" description="Helical" evidence="6">
    <location>
        <begin position="92"/>
        <end position="112"/>
    </location>
</feature>
<comment type="subcellular location">
    <subcellularLocation>
        <location evidence="1">Membrane</location>
        <topology evidence="1">Multi-pass membrane protein</topology>
    </subcellularLocation>
</comment>
<evidence type="ECO:0000256" key="6">
    <source>
        <dbReference type="SAM" id="Phobius"/>
    </source>
</evidence>
<dbReference type="Proteomes" id="UP000321570">
    <property type="component" value="Unassembled WGS sequence"/>
</dbReference>
<dbReference type="Gene3D" id="1.20.1540.10">
    <property type="entry name" value="Rhomboid-like"/>
    <property type="match status" value="1"/>
</dbReference>
<dbReference type="InterPro" id="IPR022764">
    <property type="entry name" value="Peptidase_S54_rhomboid_dom"/>
</dbReference>
<evidence type="ECO:0000259" key="7">
    <source>
        <dbReference type="Pfam" id="PF01694"/>
    </source>
</evidence>
<comment type="similarity">
    <text evidence="2">Belongs to the peptidase S54 family.</text>
</comment>
<evidence type="ECO:0000256" key="1">
    <source>
        <dbReference type="ARBA" id="ARBA00004141"/>
    </source>
</evidence>
<evidence type="ECO:0000313" key="9">
    <source>
        <dbReference type="Proteomes" id="UP000321570"/>
    </source>
</evidence>
<evidence type="ECO:0000256" key="2">
    <source>
        <dbReference type="ARBA" id="ARBA00009045"/>
    </source>
</evidence>
<evidence type="ECO:0000256" key="3">
    <source>
        <dbReference type="ARBA" id="ARBA00022692"/>
    </source>
</evidence>
<sequence length="199" mass="22171">MSRSRVADTWDGSEGAYLKLHNCRPPPIFIPLIILAETVVFMCYTVAASKDNNPYNDVTAFSGNPNSSSLTYYPEKRHEVWRFVTYILIHKGYFHLIVNVLGQVSLGCLLEAAHKYWRVGIVFLGGAIGSVFAVAVTTPYVSLNGASGGVYALTGAQSAVVLMTERQLPPRDRAFHLVGVYETDVHRRKFSDVYSQVHW</sequence>
<accession>A0A564YXN4</accession>
<dbReference type="PANTHER" id="PTHR45840">
    <property type="entry name" value="RHOMBOID-RELATED PROTEIN"/>
    <property type="match status" value="1"/>
</dbReference>
<protein>
    <recommendedName>
        <fullName evidence="7">Peptidase S54 rhomboid domain-containing protein</fullName>
    </recommendedName>
</protein>
<evidence type="ECO:0000313" key="8">
    <source>
        <dbReference type="EMBL" id="VUZ51950.1"/>
    </source>
</evidence>
<feature type="transmembrane region" description="Helical" evidence="6">
    <location>
        <begin position="119"/>
        <end position="140"/>
    </location>
</feature>
<dbReference type="AlphaFoldDB" id="A0A564YXN4"/>
<keyword evidence="9" id="KW-1185">Reference proteome</keyword>
<dbReference type="EMBL" id="CABIJS010000455">
    <property type="protein sequence ID" value="VUZ51950.1"/>
    <property type="molecule type" value="Genomic_DNA"/>
</dbReference>
<dbReference type="InterPro" id="IPR051739">
    <property type="entry name" value="Rhomboid_IM_Serine_Proteases"/>
</dbReference>
<reference evidence="8 9" key="1">
    <citation type="submission" date="2019-07" db="EMBL/GenBank/DDBJ databases">
        <authorList>
            <person name="Jastrzebski P J."/>
            <person name="Paukszto L."/>
            <person name="Jastrzebski P J."/>
        </authorList>
    </citation>
    <scope>NUCLEOTIDE SEQUENCE [LARGE SCALE GENOMIC DNA]</scope>
    <source>
        <strain evidence="8 9">WMS-il1</strain>
    </source>
</reference>
<evidence type="ECO:0000256" key="4">
    <source>
        <dbReference type="ARBA" id="ARBA00022989"/>
    </source>
</evidence>
<dbReference type="Pfam" id="PF01694">
    <property type="entry name" value="Rhomboid"/>
    <property type="match status" value="1"/>
</dbReference>